<name>A0ABT8X0X6_9FLAO</name>
<comment type="pathway">
    <text evidence="1">Carbohydrate degradation; glycolysis; pyruvate from D-glyceraldehyde 3-phosphate: step 5/5.</text>
</comment>
<proteinExistence type="inferred from homology"/>
<feature type="domain" description="Pyruvate kinase barrel" evidence="12">
    <location>
        <begin position="353"/>
        <end position="570"/>
    </location>
</feature>
<dbReference type="SUPFAM" id="SSF51621">
    <property type="entry name" value="Phosphoenolpyruvate/pyruvate domain"/>
    <property type="match status" value="1"/>
</dbReference>
<evidence type="ECO:0000256" key="4">
    <source>
        <dbReference type="ARBA" id="ARBA00022679"/>
    </source>
</evidence>
<keyword evidence="10" id="KW-0324">Glycolysis</keyword>
<keyword evidence="6" id="KW-0547">Nucleotide-binding</keyword>
<dbReference type="EC" id="2.7.1.40" evidence="3"/>
<dbReference type="GO" id="GO:0016301">
    <property type="term" value="F:kinase activity"/>
    <property type="evidence" value="ECO:0007669"/>
    <property type="project" value="UniProtKB-KW"/>
</dbReference>
<keyword evidence="8" id="KW-0067">ATP-binding</keyword>
<evidence type="ECO:0000256" key="1">
    <source>
        <dbReference type="ARBA" id="ARBA00004997"/>
    </source>
</evidence>
<gene>
    <name evidence="13" type="ORF">Q4Q39_09355</name>
</gene>
<dbReference type="Gene3D" id="3.20.20.60">
    <property type="entry name" value="Phosphoenolpyruvate-binding domains"/>
    <property type="match status" value="2"/>
</dbReference>
<dbReference type="SUPFAM" id="SSF50800">
    <property type="entry name" value="PK beta-barrel domain-like"/>
    <property type="match status" value="1"/>
</dbReference>
<keyword evidence="14" id="KW-1185">Reference proteome</keyword>
<evidence type="ECO:0000256" key="2">
    <source>
        <dbReference type="ARBA" id="ARBA00008663"/>
    </source>
</evidence>
<dbReference type="InterPro" id="IPR001697">
    <property type="entry name" value="Pyr_Knase"/>
</dbReference>
<evidence type="ECO:0000256" key="7">
    <source>
        <dbReference type="ARBA" id="ARBA00022777"/>
    </source>
</evidence>
<comment type="similarity">
    <text evidence="2">Belongs to the pyruvate kinase family.</text>
</comment>
<keyword evidence="11 13" id="KW-0670">Pyruvate</keyword>
<protein>
    <recommendedName>
        <fullName evidence="3">pyruvate kinase</fullName>
        <ecNumber evidence="3">2.7.1.40</ecNumber>
    </recommendedName>
</protein>
<evidence type="ECO:0000256" key="8">
    <source>
        <dbReference type="ARBA" id="ARBA00022840"/>
    </source>
</evidence>
<comment type="caution">
    <text evidence="13">The sequence shown here is derived from an EMBL/GenBank/DDBJ whole genome shotgun (WGS) entry which is preliminary data.</text>
</comment>
<keyword evidence="5" id="KW-0479">Metal-binding</keyword>
<dbReference type="EMBL" id="JAUOEM010000003">
    <property type="protein sequence ID" value="MDO5987603.1"/>
    <property type="molecule type" value="Genomic_DNA"/>
</dbReference>
<dbReference type="InterPro" id="IPR011037">
    <property type="entry name" value="Pyrv_Knase-like_insert_dom_sf"/>
</dbReference>
<dbReference type="Gene3D" id="2.40.33.10">
    <property type="entry name" value="PK beta-barrel domain-like"/>
    <property type="match status" value="1"/>
</dbReference>
<evidence type="ECO:0000313" key="14">
    <source>
        <dbReference type="Proteomes" id="UP001176891"/>
    </source>
</evidence>
<sequence>MKFKKPAVLKVIKQLDVIIEKIKVEESKQEATLEGVAKQYRKSAQNLLHYNVLRTFDLREIQKHLKNWGLTRFSNDEAHIMASLQSTRYVLANLIGKDKGKSLKKTWSIKKGKRMLAKHTKELLGYRSKGRRVRIMVTQPNTAANDYDMVYQMIKQGMNCARINCAHDTPEVWEGIIKNVKEASKKLGKNVKIAMDLSGPKIRTGKMAPGPKIRKFKPERDVTGNIIKPSEILLVSSITPSSPINSLPISQEALRLLKKDDEFQFIDSRKKIRKLKIIDVSFTHVTSHCYDTSYIGTGCVLKCQNRTFKDVIIGDLPPVEQSIVLRKDDTLIITREDILGQPAIIDEDGALTKPGIISCQLPEVFDYIKSGEKILFDDGKIEGVIMEANETKFIVKITLAKDTGSNLKAYKGMNFPDTKLAISGLTKKDKMDLHFVAKHADIINFSFVNSPEDVKELYQELEKLNTLDKMDIILKIETKYAFNNLVSILLEAMKMQQVGVMIARGDLAVETGWDNIDNIQQEILAICGAAHIPVIWATQVLESLAKKGLPSRSEITDATTALKAECVMLNKGPYINEAIHLLHVILSKMEVSQDKKETMLSKMDVLTA</sequence>
<evidence type="ECO:0000259" key="12">
    <source>
        <dbReference type="Pfam" id="PF00224"/>
    </source>
</evidence>
<dbReference type="PANTHER" id="PTHR11817">
    <property type="entry name" value="PYRUVATE KINASE"/>
    <property type="match status" value="1"/>
</dbReference>
<organism evidence="13 14">
    <name type="scientific">Flavivirga amylovorans</name>
    <dbReference type="NCBI Taxonomy" id="870486"/>
    <lineage>
        <taxon>Bacteria</taxon>
        <taxon>Pseudomonadati</taxon>
        <taxon>Bacteroidota</taxon>
        <taxon>Flavobacteriia</taxon>
        <taxon>Flavobacteriales</taxon>
        <taxon>Flavobacteriaceae</taxon>
        <taxon>Flavivirga</taxon>
    </lineage>
</organism>
<accession>A0ABT8X0X6</accession>
<dbReference type="InterPro" id="IPR015813">
    <property type="entry name" value="Pyrv/PenolPyrv_kinase-like_dom"/>
</dbReference>
<evidence type="ECO:0000256" key="11">
    <source>
        <dbReference type="ARBA" id="ARBA00023317"/>
    </source>
</evidence>
<dbReference type="Pfam" id="PF00224">
    <property type="entry name" value="PK"/>
    <property type="match status" value="2"/>
</dbReference>
<dbReference type="InterPro" id="IPR015793">
    <property type="entry name" value="Pyrv_Knase_brl"/>
</dbReference>
<dbReference type="InterPro" id="IPR015806">
    <property type="entry name" value="Pyrv_Knase_insert_dom_sf"/>
</dbReference>
<reference evidence="13" key="1">
    <citation type="submission" date="2023-07" db="EMBL/GenBank/DDBJ databases">
        <title>Two novel species in the genus Flavivirga.</title>
        <authorList>
            <person name="Kwon K."/>
        </authorList>
    </citation>
    <scope>NUCLEOTIDE SEQUENCE</scope>
    <source>
        <strain evidence="13">KACC 14157</strain>
    </source>
</reference>
<evidence type="ECO:0000256" key="10">
    <source>
        <dbReference type="ARBA" id="ARBA00023152"/>
    </source>
</evidence>
<keyword evidence="9" id="KW-0460">Magnesium</keyword>
<keyword evidence="4" id="KW-0808">Transferase</keyword>
<evidence type="ECO:0000256" key="3">
    <source>
        <dbReference type="ARBA" id="ARBA00012142"/>
    </source>
</evidence>
<dbReference type="InterPro" id="IPR040442">
    <property type="entry name" value="Pyrv_kinase-like_dom_sf"/>
</dbReference>
<evidence type="ECO:0000256" key="9">
    <source>
        <dbReference type="ARBA" id="ARBA00022842"/>
    </source>
</evidence>
<dbReference type="RefSeq" id="WP_303282166.1">
    <property type="nucleotide sequence ID" value="NZ_BAABCZ010000010.1"/>
</dbReference>
<dbReference type="NCBIfam" id="NF011314">
    <property type="entry name" value="PRK14725.1"/>
    <property type="match status" value="1"/>
</dbReference>
<evidence type="ECO:0000313" key="13">
    <source>
        <dbReference type="EMBL" id="MDO5987603.1"/>
    </source>
</evidence>
<evidence type="ECO:0000256" key="6">
    <source>
        <dbReference type="ARBA" id="ARBA00022741"/>
    </source>
</evidence>
<dbReference type="Proteomes" id="UP001176891">
    <property type="component" value="Unassembled WGS sequence"/>
</dbReference>
<keyword evidence="7 13" id="KW-0418">Kinase</keyword>
<feature type="domain" description="Pyruvate kinase barrel" evidence="12">
    <location>
        <begin position="131"/>
        <end position="212"/>
    </location>
</feature>
<evidence type="ECO:0000256" key="5">
    <source>
        <dbReference type="ARBA" id="ARBA00022723"/>
    </source>
</evidence>